<evidence type="ECO:0000256" key="1">
    <source>
        <dbReference type="ARBA" id="ARBA00006150"/>
    </source>
</evidence>
<dbReference type="OrthoDB" id="16520at2759"/>
<proteinExistence type="inferred from homology"/>
<gene>
    <name evidence="11" type="ORF">CLIB1423_12S03884</name>
</gene>
<dbReference type="GO" id="GO:0008239">
    <property type="term" value="F:dipeptidyl-peptidase activity"/>
    <property type="evidence" value="ECO:0007669"/>
    <property type="project" value="TreeGrafter"/>
</dbReference>
<feature type="domain" description="Dipeptidylpeptidase IV N-terminal" evidence="10">
    <location>
        <begin position="256"/>
        <end position="644"/>
    </location>
</feature>
<dbReference type="SUPFAM" id="SSF82171">
    <property type="entry name" value="DPP6 N-terminal domain-like"/>
    <property type="match status" value="1"/>
</dbReference>
<name>A0A9P0VYJ7_9ASCO</name>
<dbReference type="SUPFAM" id="SSF53474">
    <property type="entry name" value="alpha/beta-Hydrolases"/>
    <property type="match status" value="1"/>
</dbReference>
<evidence type="ECO:0000256" key="6">
    <source>
        <dbReference type="ARBA" id="ARBA00023180"/>
    </source>
</evidence>
<organism evidence="11 12">
    <name type="scientific">[Candida] railenensis</name>
    <dbReference type="NCBI Taxonomy" id="45579"/>
    <lineage>
        <taxon>Eukaryota</taxon>
        <taxon>Fungi</taxon>
        <taxon>Dikarya</taxon>
        <taxon>Ascomycota</taxon>
        <taxon>Saccharomycotina</taxon>
        <taxon>Pichiomycetes</taxon>
        <taxon>Debaryomycetaceae</taxon>
        <taxon>Kurtzmaniella</taxon>
    </lineage>
</organism>
<keyword evidence="8" id="KW-0812">Transmembrane</keyword>
<keyword evidence="5" id="KW-0720">Serine protease</keyword>
<dbReference type="AlphaFoldDB" id="A0A9P0VYJ7"/>
<evidence type="ECO:0000256" key="5">
    <source>
        <dbReference type="ARBA" id="ARBA00022825"/>
    </source>
</evidence>
<keyword evidence="8" id="KW-0472">Membrane</keyword>
<evidence type="ECO:0000256" key="7">
    <source>
        <dbReference type="SAM" id="MobiDB-lite"/>
    </source>
</evidence>
<evidence type="ECO:0000256" key="2">
    <source>
        <dbReference type="ARBA" id="ARBA00022438"/>
    </source>
</evidence>
<sequence length="960" mass="110402">MSDQEYELVDQSQNRARLEQEYRAPSYSQSSSHDSLSTRSSQDSTSSEVFDNIDSATNQRGDADDNFYWDDSFQLIWHNYGKDNGRKYFKFFSSKYSCYILLGISIVLWFLALFFYSKENHSKIMKLIKPDGANAKVVQTADRNITLSQYDPQFKNITLASFYNGEYLPSKIEVNWLDKRQYPTKSQNTIKNGGGYYLTRTSGSYIVKQMDSSLEKSGKIDIFINFNRFAYENDFFTIKDVILNPARPVDQLDNWHILVTDSSVQWRHSSFALFWVFNPLKHEFIPIQPPSLSTENSSTESELFKTKKLYKLHFAEFSPKGNYIVFGYDHDLFIYTLVSGEVKQITNTGSKDIFNGKADWLYEEDIISDDKLFWWSPDEAHLIYAKLNDTQVHDYDLNYYVKSADEIFNTYEEPTSSKKVHHLNQYPVKSTIKYSKPGTPNPRASIFHYKMSDSTTTEVIADDGGPRSEFIVYSGQWLGSDSFILKLSDRESRFLRKKVFNAKDEKMKDINEVDTYTAFGGWVSQPVPLIKVGEGYVDLMVEGNRSHLFYFESVISDHPSYALTQSSEWEVLDTEPLAYDELNNCIYFLSSKRSSMDVHLMSVDLTEHNIKEITGTSKDGKYVVNFSDDGQYLDLIYEGPSIPWQRLINMAVLHEHEHEKESTDCDSIIEEVPIFNSEKPLADKLTKSNLPTKVYRKILINPGNIFVDVVEILPPNFNPGKVGNKYPIFVNIYAGPGSQMTLKTFSIGFVEVVSATLNAIVLIIDPRGTGPNWASRSFSGHGQLGTWESKDIIAVTKQYIKVNEAFVNEDRVAIWGWSYGAYTTLKTLELDNGETFKYGMAVAPVTNWLFYDSVYAERYLWLPQEEGEDSYKRSQISDFANFKNIKRLLLVQGTSDDNVHIQNLYWLLDQFNLAQVENYDLQIFPDSDHSIAYHSASVIIYDKLMHWLNDAFSGKFDGLV</sequence>
<dbReference type="PANTHER" id="PTHR11731:SF160">
    <property type="entry name" value="DIPEPTIDYL AMINOPEPTIDASE A"/>
    <property type="match status" value="1"/>
</dbReference>
<dbReference type="InterPro" id="IPR001375">
    <property type="entry name" value="Peptidase_S9_cat"/>
</dbReference>
<dbReference type="InterPro" id="IPR029058">
    <property type="entry name" value="AB_hydrolase_fold"/>
</dbReference>
<dbReference type="PANTHER" id="PTHR11731">
    <property type="entry name" value="PROTEASE FAMILY S9B,C DIPEPTIDYL-PEPTIDASE IV-RELATED"/>
    <property type="match status" value="1"/>
</dbReference>
<dbReference type="Pfam" id="PF00930">
    <property type="entry name" value="DPPIV_N"/>
    <property type="match status" value="1"/>
</dbReference>
<dbReference type="GO" id="GO:0008236">
    <property type="term" value="F:serine-type peptidase activity"/>
    <property type="evidence" value="ECO:0007669"/>
    <property type="project" value="UniProtKB-KW"/>
</dbReference>
<dbReference type="Gene3D" id="2.140.10.30">
    <property type="entry name" value="Dipeptidylpeptidase IV, N-terminal domain"/>
    <property type="match status" value="1"/>
</dbReference>
<comment type="caution">
    <text evidence="11">The sequence shown here is derived from an EMBL/GenBank/DDBJ whole genome shotgun (WGS) entry which is preliminary data.</text>
</comment>
<feature type="compositionally biased region" description="Low complexity" evidence="7">
    <location>
        <begin position="26"/>
        <end position="47"/>
    </location>
</feature>
<accession>A0A9P0VYJ7</accession>
<dbReference type="FunFam" id="3.40.50.1820:FF:000003">
    <property type="entry name" value="Dipeptidyl peptidase 4"/>
    <property type="match status" value="1"/>
</dbReference>
<dbReference type="EMBL" id="CAKXYY010000012">
    <property type="protein sequence ID" value="CAH2353831.1"/>
    <property type="molecule type" value="Genomic_DNA"/>
</dbReference>
<keyword evidence="12" id="KW-1185">Reference proteome</keyword>
<feature type="transmembrane region" description="Helical" evidence="8">
    <location>
        <begin position="96"/>
        <end position="116"/>
    </location>
</feature>
<keyword evidence="4" id="KW-0378">Hydrolase</keyword>
<keyword evidence="3" id="KW-0645">Protease</keyword>
<evidence type="ECO:0000259" key="10">
    <source>
        <dbReference type="Pfam" id="PF00930"/>
    </source>
</evidence>
<feature type="region of interest" description="Disordered" evidence="7">
    <location>
        <begin position="20"/>
        <end position="49"/>
    </location>
</feature>
<dbReference type="Proteomes" id="UP000837801">
    <property type="component" value="Unassembled WGS sequence"/>
</dbReference>
<evidence type="ECO:0000313" key="11">
    <source>
        <dbReference type="EMBL" id="CAH2353831.1"/>
    </source>
</evidence>
<feature type="domain" description="Peptidase S9 prolyl oligopeptidase catalytic" evidence="9">
    <location>
        <begin position="753"/>
        <end position="953"/>
    </location>
</feature>
<keyword evidence="6" id="KW-0325">Glycoprotein</keyword>
<evidence type="ECO:0000313" key="12">
    <source>
        <dbReference type="Proteomes" id="UP000837801"/>
    </source>
</evidence>
<reference evidence="11" key="1">
    <citation type="submission" date="2022-03" db="EMBL/GenBank/DDBJ databases">
        <authorList>
            <person name="Legras J.-L."/>
            <person name="Devillers H."/>
            <person name="Grondin C."/>
        </authorList>
    </citation>
    <scope>NUCLEOTIDE SEQUENCE</scope>
    <source>
        <strain evidence="11">CLIB 1423</strain>
    </source>
</reference>
<dbReference type="InterPro" id="IPR002469">
    <property type="entry name" value="Peptidase_S9B_N"/>
</dbReference>
<protein>
    <submittedName>
        <fullName evidence="11">Dipeptidyl aminopeptidase A</fullName>
    </submittedName>
</protein>
<dbReference type="Pfam" id="PF00326">
    <property type="entry name" value="Peptidase_S9"/>
    <property type="match status" value="1"/>
</dbReference>
<keyword evidence="2 11" id="KW-0031">Aminopeptidase</keyword>
<keyword evidence="8" id="KW-1133">Transmembrane helix</keyword>
<dbReference type="GO" id="GO:0005886">
    <property type="term" value="C:plasma membrane"/>
    <property type="evidence" value="ECO:0007669"/>
    <property type="project" value="TreeGrafter"/>
</dbReference>
<evidence type="ECO:0000256" key="8">
    <source>
        <dbReference type="SAM" id="Phobius"/>
    </source>
</evidence>
<dbReference type="InterPro" id="IPR050278">
    <property type="entry name" value="Serine_Prot_S9B/DPPIV"/>
</dbReference>
<evidence type="ECO:0000256" key="3">
    <source>
        <dbReference type="ARBA" id="ARBA00022670"/>
    </source>
</evidence>
<dbReference type="Gene3D" id="3.40.50.1820">
    <property type="entry name" value="alpha/beta hydrolase"/>
    <property type="match status" value="1"/>
</dbReference>
<comment type="similarity">
    <text evidence="1">Belongs to the peptidase S9B family.</text>
</comment>
<dbReference type="GO" id="GO:0006508">
    <property type="term" value="P:proteolysis"/>
    <property type="evidence" value="ECO:0007669"/>
    <property type="project" value="UniProtKB-KW"/>
</dbReference>
<dbReference type="GO" id="GO:0004177">
    <property type="term" value="F:aminopeptidase activity"/>
    <property type="evidence" value="ECO:0007669"/>
    <property type="project" value="UniProtKB-KW"/>
</dbReference>
<evidence type="ECO:0000259" key="9">
    <source>
        <dbReference type="Pfam" id="PF00326"/>
    </source>
</evidence>
<evidence type="ECO:0000256" key="4">
    <source>
        <dbReference type="ARBA" id="ARBA00022801"/>
    </source>
</evidence>